<dbReference type="EMBL" id="LT934116">
    <property type="protein sequence ID" value="VAH79976.1"/>
    <property type="molecule type" value="Genomic_DNA"/>
</dbReference>
<feature type="transmembrane region" description="Helical" evidence="6">
    <location>
        <begin position="463"/>
        <end position="486"/>
    </location>
</feature>
<dbReference type="InterPro" id="IPR036259">
    <property type="entry name" value="MFS_trans_sf"/>
</dbReference>
<gene>
    <name evidence="7" type="ORF">TRITD_3Bv1G174830</name>
</gene>
<dbReference type="SUPFAM" id="SSF103473">
    <property type="entry name" value="MFS general substrate transporter"/>
    <property type="match status" value="2"/>
</dbReference>
<reference evidence="7 8" key="1">
    <citation type="submission" date="2017-09" db="EMBL/GenBank/DDBJ databases">
        <authorList>
            <consortium name="International Durum Wheat Genome Sequencing Consortium (IDWGSC)"/>
            <person name="Milanesi L."/>
        </authorList>
    </citation>
    <scope>NUCLEOTIDE SEQUENCE [LARGE SCALE GENOMIC DNA]</scope>
    <source>
        <strain evidence="8">cv. Svevo</strain>
    </source>
</reference>
<dbReference type="Proteomes" id="UP000324705">
    <property type="component" value="Chromosome 3B"/>
</dbReference>
<dbReference type="InterPro" id="IPR000109">
    <property type="entry name" value="POT_fam"/>
</dbReference>
<evidence type="ECO:0000256" key="5">
    <source>
        <dbReference type="ARBA" id="ARBA00023136"/>
    </source>
</evidence>
<dbReference type="Gene3D" id="1.20.1250.20">
    <property type="entry name" value="MFS general substrate transporter like domains"/>
    <property type="match status" value="2"/>
</dbReference>
<feature type="transmembrane region" description="Helical" evidence="6">
    <location>
        <begin position="61"/>
        <end position="80"/>
    </location>
</feature>
<feature type="transmembrane region" description="Helical" evidence="6">
    <location>
        <begin position="420"/>
        <end position="443"/>
    </location>
</feature>
<evidence type="ECO:0000313" key="7">
    <source>
        <dbReference type="EMBL" id="VAH79976.1"/>
    </source>
</evidence>
<feature type="transmembrane region" description="Helical" evidence="6">
    <location>
        <begin position="184"/>
        <end position="206"/>
    </location>
</feature>
<name>A0A9R1QMK4_TRITD</name>
<dbReference type="GO" id="GO:0016020">
    <property type="term" value="C:membrane"/>
    <property type="evidence" value="ECO:0007669"/>
    <property type="project" value="UniProtKB-SubCell"/>
</dbReference>
<feature type="transmembrane region" description="Helical" evidence="6">
    <location>
        <begin position="138"/>
        <end position="163"/>
    </location>
</feature>
<feature type="transmembrane region" description="Helical" evidence="6">
    <location>
        <begin position="212"/>
        <end position="238"/>
    </location>
</feature>
<feature type="transmembrane region" description="Helical" evidence="6">
    <location>
        <begin position="92"/>
        <end position="118"/>
    </location>
</feature>
<keyword evidence="3 6" id="KW-0812">Transmembrane</keyword>
<evidence type="ECO:0000256" key="4">
    <source>
        <dbReference type="ARBA" id="ARBA00022989"/>
    </source>
</evidence>
<evidence type="ECO:0000256" key="3">
    <source>
        <dbReference type="ARBA" id="ARBA00022692"/>
    </source>
</evidence>
<dbReference type="Gramene" id="TRITD3Bv1G174830.2">
    <property type="protein sequence ID" value="TRITD3Bv1G174830.2"/>
    <property type="gene ID" value="TRITD3Bv1G174830"/>
</dbReference>
<sequence length="513" mass="55916">MEVSAMEEAAVRVPVPAARRKGGLRTIPFIISNEIFEKVATYGLQANMVVYLTKRYNMTPAASAMVLYLWSALTNFLPIGGGVLSDVFFGRFPVIAVGCVVSLSGMCLLLVTAILPVYKKTLGCDPANPSACTMLPCQLPLLFTSFMLMSLGAGGIRPCALAFGADQLDKRDNSTKNVRRLQTFFNWYYTVLGLSLVVAVLVIVYIQDHMGWVVGFSVPVVLMLAALMLFLAGSPLYLKAEADRSVLVGIVQVLVASYKNRRELLPPDTAEASCFHNKAGSRPRVPTKKMVSMNRACVLRNPSKELNSDGSACDPWRLCTVQQVEDAKAVIRVLPIWSTGIIPGVIVAQVMFPVLQAGTMDRQMGKVEVPAASYSVFGIITLTVWVAFLIGLADALNLIGQIEFYYSEFPKTMSSIGVSLLALGVGFGAVLGSAIVGIMNSATGRDGRDSWLSSNLNRGRYDYYYLVLAALSVANLVYFIWCSWAYGEEGQIRIMALAAEEAEEEETKQEQHK</sequence>
<dbReference type="AlphaFoldDB" id="A0A9R1QMK4"/>
<accession>A0A9R1QMK4</accession>
<protein>
    <submittedName>
        <fullName evidence="7">Uncharacterized protein</fullName>
    </submittedName>
</protein>
<keyword evidence="8" id="KW-1185">Reference proteome</keyword>
<feature type="transmembrane region" description="Helical" evidence="6">
    <location>
        <begin position="372"/>
        <end position="399"/>
    </location>
</feature>
<comment type="similarity">
    <text evidence="2">Belongs to the major facilitator superfamily. Proton-dependent oligopeptide transporter (POT/PTR) (TC 2.A.17) family.</text>
</comment>
<evidence type="ECO:0000256" key="2">
    <source>
        <dbReference type="ARBA" id="ARBA00005982"/>
    </source>
</evidence>
<comment type="subcellular location">
    <subcellularLocation>
        <location evidence="1">Membrane</location>
        <topology evidence="1">Multi-pass membrane protein</topology>
    </subcellularLocation>
</comment>
<evidence type="ECO:0000256" key="1">
    <source>
        <dbReference type="ARBA" id="ARBA00004141"/>
    </source>
</evidence>
<dbReference type="GO" id="GO:0022857">
    <property type="term" value="F:transmembrane transporter activity"/>
    <property type="evidence" value="ECO:0007669"/>
    <property type="project" value="InterPro"/>
</dbReference>
<dbReference type="Pfam" id="PF00854">
    <property type="entry name" value="PTR2"/>
    <property type="match status" value="1"/>
</dbReference>
<organism evidence="7 8">
    <name type="scientific">Triticum turgidum subsp. durum</name>
    <name type="common">Durum wheat</name>
    <name type="synonym">Triticum durum</name>
    <dbReference type="NCBI Taxonomy" id="4567"/>
    <lineage>
        <taxon>Eukaryota</taxon>
        <taxon>Viridiplantae</taxon>
        <taxon>Streptophyta</taxon>
        <taxon>Embryophyta</taxon>
        <taxon>Tracheophyta</taxon>
        <taxon>Spermatophyta</taxon>
        <taxon>Magnoliopsida</taxon>
        <taxon>Liliopsida</taxon>
        <taxon>Poales</taxon>
        <taxon>Poaceae</taxon>
        <taxon>BOP clade</taxon>
        <taxon>Pooideae</taxon>
        <taxon>Triticodae</taxon>
        <taxon>Triticeae</taxon>
        <taxon>Triticinae</taxon>
        <taxon>Triticum</taxon>
    </lineage>
</organism>
<proteinExistence type="inferred from homology"/>
<evidence type="ECO:0000256" key="6">
    <source>
        <dbReference type="SAM" id="Phobius"/>
    </source>
</evidence>
<keyword evidence="5 6" id="KW-0472">Membrane</keyword>
<feature type="transmembrane region" description="Helical" evidence="6">
    <location>
        <begin position="333"/>
        <end position="352"/>
    </location>
</feature>
<dbReference type="PANTHER" id="PTHR11654">
    <property type="entry name" value="OLIGOPEPTIDE TRANSPORTER-RELATED"/>
    <property type="match status" value="1"/>
</dbReference>
<evidence type="ECO:0000313" key="8">
    <source>
        <dbReference type="Proteomes" id="UP000324705"/>
    </source>
</evidence>
<keyword evidence="4 6" id="KW-1133">Transmembrane helix</keyword>